<evidence type="ECO:0000313" key="3">
    <source>
        <dbReference type="Proteomes" id="UP000824540"/>
    </source>
</evidence>
<reference evidence="2" key="1">
    <citation type="thesis" date="2021" institute="BYU ScholarsArchive" country="Provo, UT, USA">
        <title>Applications of and Algorithms for Genome Assembly and Genomic Analyses with an Emphasis on Marine Teleosts.</title>
        <authorList>
            <person name="Pickett B.D."/>
        </authorList>
    </citation>
    <scope>NUCLEOTIDE SEQUENCE</scope>
    <source>
        <strain evidence="2">HI-2016</strain>
    </source>
</reference>
<evidence type="ECO:0000313" key="2">
    <source>
        <dbReference type="EMBL" id="KAG9346046.1"/>
    </source>
</evidence>
<feature type="compositionally biased region" description="Basic and acidic residues" evidence="1">
    <location>
        <begin position="34"/>
        <end position="47"/>
    </location>
</feature>
<dbReference type="Proteomes" id="UP000824540">
    <property type="component" value="Unassembled WGS sequence"/>
</dbReference>
<keyword evidence="3" id="KW-1185">Reference proteome</keyword>
<dbReference type="EMBL" id="JAFBMS010000016">
    <property type="protein sequence ID" value="KAG9346046.1"/>
    <property type="molecule type" value="Genomic_DNA"/>
</dbReference>
<organism evidence="2 3">
    <name type="scientific">Albula glossodonta</name>
    <name type="common">roundjaw bonefish</name>
    <dbReference type="NCBI Taxonomy" id="121402"/>
    <lineage>
        <taxon>Eukaryota</taxon>
        <taxon>Metazoa</taxon>
        <taxon>Chordata</taxon>
        <taxon>Craniata</taxon>
        <taxon>Vertebrata</taxon>
        <taxon>Euteleostomi</taxon>
        <taxon>Actinopterygii</taxon>
        <taxon>Neopterygii</taxon>
        <taxon>Teleostei</taxon>
        <taxon>Albuliformes</taxon>
        <taxon>Albulidae</taxon>
        <taxon>Albula</taxon>
    </lineage>
</organism>
<name>A0A8T2P2U4_9TELE</name>
<sequence length="89" mass="9795">MREREKEREILPALLIDFGASPADLTAARQPGGSEKEKVGGQVEKESSAQTHTRLSIRIISIESSGQANLHPPNEETRSAIFFPPSLHF</sequence>
<gene>
    <name evidence="2" type="ORF">JZ751_007862</name>
</gene>
<accession>A0A8T2P2U4</accession>
<proteinExistence type="predicted"/>
<evidence type="ECO:0000256" key="1">
    <source>
        <dbReference type="SAM" id="MobiDB-lite"/>
    </source>
</evidence>
<comment type="caution">
    <text evidence="2">The sequence shown here is derived from an EMBL/GenBank/DDBJ whole genome shotgun (WGS) entry which is preliminary data.</text>
</comment>
<protein>
    <submittedName>
        <fullName evidence="2">Uncharacterized protein</fullName>
    </submittedName>
</protein>
<dbReference type="AlphaFoldDB" id="A0A8T2P2U4"/>
<feature type="region of interest" description="Disordered" evidence="1">
    <location>
        <begin position="22"/>
        <end position="54"/>
    </location>
</feature>